<evidence type="ECO:0000256" key="3">
    <source>
        <dbReference type="ARBA" id="ARBA00022538"/>
    </source>
</evidence>
<dbReference type="InterPro" id="IPR038770">
    <property type="entry name" value="Na+/solute_symporter_sf"/>
</dbReference>
<feature type="transmembrane region" description="Helical" evidence="10">
    <location>
        <begin position="279"/>
        <end position="300"/>
    </location>
</feature>
<feature type="transmembrane region" description="Helical" evidence="10">
    <location>
        <begin position="242"/>
        <end position="267"/>
    </location>
</feature>
<feature type="transmembrane region" description="Helical" evidence="10">
    <location>
        <begin position="350"/>
        <end position="371"/>
    </location>
</feature>
<dbReference type="PANTHER" id="PTHR32468">
    <property type="entry name" value="CATION/H + ANTIPORTER"/>
    <property type="match status" value="1"/>
</dbReference>
<evidence type="ECO:0000313" key="12">
    <source>
        <dbReference type="EMBL" id="KAA8539523.1"/>
    </source>
</evidence>
<evidence type="ECO:0000259" key="11">
    <source>
        <dbReference type="Pfam" id="PF00999"/>
    </source>
</evidence>
<feature type="transmembrane region" description="Helical" evidence="10">
    <location>
        <begin position="175"/>
        <end position="196"/>
    </location>
</feature>
<sequence>MDVGRPPPDGPILPSHVNEVCKADPRPIHSPGLWDQSNAKNFLSYALPRLQLQLAVIFFLTQSIYIFLRRFHLSRIVSEILAGIILGPTVLGAIIPNFTETLFPPEGEIYLQLLSKIGFTFFMFLIGVKMDTSLVVKSGKRAWTIGLLSITILVVVALTVSPFMDPIVDINKIGAIKMVIGVQTFSPFPVIACLLTDLKITNTELGRLSLASSLIKDISNTLLGILINYARVGAAGTNVAGMLVLVLYIVFVLTMVFVGRAVFSWIIKQTPEGKPVNGVYIVFVSVAVLLSSIISDNLGIQYHFGPFILGLIVPGGPPLGATLVETFDTFISGLFTPLLLTYCGLKSNLLVVYNLTFISIVWISVFVAAVVKLASTFSLALFCKMPVKDATSLAIIMSTQGVVELAMYHSYRKNSVLDNP</sequence>
<comment type="similarity">
    <text evidence="9">Belongs to the monovalent cation:proton antiporter 2 (CPA2) transporter (TC 2.A.37) family. CHX (TC 2.A.37.4) subfamily.</text>
</comment>
<evidence type="ECO:0000256" key="8">
    <source>
        <dbReference type="ARBA" id="ARBA00023136"/>
    </source>
</evidence>
<dbReference type="OrthoDB" id="1938353at2759"/>
<dbReference type="GO" id="GO:0015297">
    <property type="term" value="F:antiporter activity"/>
    <property type="evidence" value="ECO:0007669"/>
    <property type="project" value="InterPro"/>
</dbReference>
<evidence type="ECO:0000256" key="9">
    <source>
        <dbReference type="ARBA" id="ARBA00038341"/>
    </source>
</evidence>
<evidence type="ECO:0000256" key="7">
    <source>
        <dbReference type="ARBA" id="ARBA00023065"/>
    </source>
</evidence>
<keyword evidence="13" id="KW-1185">Reference proteome</keyword>
<dbReference type="Pfam" id="PF00999">
    <property type="entry name" value="Na_H_Exchanger"/>
    <property type="match status" value="1"/>
</dbReference>
<dbReference type="GO" id="GO:0006885">
    <property type="term" value="P:regulation of pH"/>
    <property type="evidence" value="ECO:0007669"/>
    <property type="project" value="TreeGrafter"/>
</dbReference>
<evidence type="ECO:0000256" key="6">
    <source>
        <dbReference type="ARBA" id="ARBA00022989"/>
    </source>
</evidence>
<keyword evidence="6 10" id="KW-1133">Transmembrane helix</keyword>
<dbReference type="GO" id="GO:1902600">
    <property type="term" value="P:proton transmembrane transport"/>
    <property type="evidence" value="ECO:0007669"/>
    <property type="project" value="InterPro"/>
</dbReference>
<evidence type="ECO:0000256" key="2">
    <source>
        <dbReference type="ARBA" id="ARBA00022448"/>
    </source>
</evidence>
<feature type="transmembrane region" description="Helical" evidence="10">
    <location>
        <begin position="142"/>
        <end position="163"/>
    </location>
</feature>
<dbReference type="Proteomes" id="UP000325577">
    <property type="component" value="Linkage Group LG14"/>
</dbReference>
<keyword evidence="5" id="KW-0630">Potassium</keyword>
<proteinExistence type="inferred from homology"/>
<accession>A0A5J5B8L5</accession>
<evidence type="ECO:0000256" key="1">
    <source>
        <dbReference type="ARBA" id="ARBA00004141"/>
    </source>
</evidence>
<dbReference type="Gene3D" id="1.20.1530.20">
    <property type="match status" value="1"/>
</dbReference>
<dbReference type="AlphaFoldDB" id="A0A5J5B8L5"/>
<protein>
    <recommendedName>
        <fullName evidence="11">Cation/H+ exchanger transmembrane domain-containing protein</fullName>
    </recommendedName>
</protein>
<keyword evidence="7" id="KW-0406">Ion transport</keyword>
<dbReference type="EMBL" id="CM018037">
    <property type="protein sequence ID" value="KAA8539523.1"/>
    <property type="molecule type" value="Genomic_DNA"/>
</dbReference>
<feature type="domain" description="Cation/H+ exchanger transmembrane" evidence="11">
    <location>
        <begin position="64"/>
        <end position="419"/>
    </location>
</feature>
<feature type="transmembrane region" description="Helical" evidence="10">
    <location>
        <begin position="110"/>
        <end position="130"/>
    </location>
</feature>
<reference evidence="12 13" key="1">
    <citation type="submission" date="2019-09" db="EMBL/GenBank/DDBJ databases">
        <title>A chromosome-level genome assembly of the Chinese tupelo Nyssa sinensis.</title>
        <authorList>
            <person name="Yang X."/>
            <person name="Kang M."/>
            <person name="Yang Y."/>
            <person name="Xiong H."/>
            <person name="Wang M."/>
            <person name="Zhang Z."/>
            <person name="Wang Z."/>
            <person name="Wu H."/>
            <person name="Ma T."/>
            <person name="Liu J."/>
            <person name="Xi Z."/>
        </authorList>
    </citation>
    <scope>NUCLEOTIDE SEQUENCE [LARGE SCALE GENOMIC DNA]</scope>
    <source>
        <strain evidence="12">J267</strain>
        <tissue evidence="12">Leaf</tissue>
    </source>
</reference>
<dbReference type="InterPro" id="IPR006153">
    <property type="entry name" value="Cation/H_exchanger_TM"/>
</dbReference>
<gene>
    <name evidence="12" type="ORF">F0562_026215</name>
</gene>
<keyword evidence="3" id="KW-0633">Potassium transport</keyword>
<dbReference type="GO" id="GO:0016020">
    <property type="term" value="C:membrane"/>
    <property type="evidence" value="ECO:0007669"/>
    <property type="project" value="UniProtKB-SubCell"/>
</dbReference>
<keyword evidence="8 10" id="KW-0472">Membrane</keyword>
<dbReference type="InterPro" id="IPR050794">
    <property type="entry name" value="CPA2_transporter"/>
</dbReference>
<keyword evidence="4 10" id="KW-0812">Transmembrane</keyword>
<keyword evidence="2" id="KW-0813">Transport</keyword>
<dbReference type="PANTHER" id="PTHR32468:SF22">
    <property type="entry name" value="CATION_H(+) ANTIPORTER 3-LIKE"/>
    <property type="match status" value="1"/>
</dbReference>
<evidence type="ECO:0000256" key="10">
    <source>
        <dbReference type="SAM" id="Phobius"/>
    </source>
</evidence>
<feature type="transmembrane region" description="Helical" evidence="10">
    <location>
        <begin position="50"/>
        <end position="68"/>
    </location>
</feature>
<name>A0A5J5B8L5_9ASTE</name>
<evidence type="ECO:0000256" key="5">
    <source>
        <dbReference type="ARBA" id="ARBA00022958"/>
    </source>
</evidence>
<evidence type="ECO:0000313" key="13">
    <source>
        <dbReference type="Proteomes" id="UP000325577"/>
    </source>
</evidence>
<dbReference type="GO" id="GO:0006813">
    <property type="term" value="P:potassium ion transport"/>
    <property type="evidence" value="ECO:0007669"/>
    <property type="project" value="UniProtKB-KW"/>
</dbReference>
<evidence type="ECO:0000256" key="4">
    <source>
        <dbReference type="ARBA" id="ARBA00022692"/>
    </source>
</evidence>
<comment type="subcellular location">
    <subcellularLocation>
        <location evidence="1">Membrane</location>
        <topology evidence="1">Multi-pass membrane protein</topology>
    </subcellularLocation>
</comment>
<dbReference type="GO" id="GO:0012505">
    <property type="term" value="C:endomembrane system"/>
    <property type="evidence" value="ECO:0007669"/>
    <property type="project" value="TreeGrafter"/>
</dbReference>
<organism evidence="12 13">
    <name type="scientific">Nyssa sinensis</name>
    <dbReference type="NCBI Taxonomy" id="561372"/>
    <lineage>
        <taxon>Eukaryota</taxon>
        <taxon>Viridiplantae</taxon>
        <taxon>Streptophyta</taxon>
        <taxon>Embryophyta</taxon>
        <taxon>Tracheophyta</taxon>
        <taxon>Spermatophyta</taxon>
        <taxon>Magnoliopsida</taxon>
        <taxon>eudicotyledons</taxon>
        <taxon>Gunneridae</taxon>
        <taxon>Pentapetalae</taxon>
        <taxon>asterids</taxon>
        <taxon>Cornales</taxon>
        <taxon>Nyssaceae</taxon>
        <taxon>Nyssa</taxon>
    </lineage>
</organism>
<feature type="transmembrane region" description="Helical" evidence="10">
    <location>
        <begin position="80"/>
        <end position="98"/>
    </location>
</feature>